<protein>
    <submittedName>
        <fullName evidence="2">Replisome organizer</fullName>
    </submittedName>
</protein>
<dbReference type="Proteomes" id="UP001215461">
    <property type="component" value="Unassembled WGS sequence"/>
</dbReference>
<dbReference type="NCBIfam" id="TIGR01714">
    <property type="entry name" value="phage_rep_org_N"/>
    <property type="match status" value="1"/>
</dbReference>
<dbReference type="AlphaFoldDB" id="A0ABD4XLD3"/>
<organism evidence="2 3">
    <name type="scientific">Weissella paramesenteroides</name>
    <name type="common">Leuconostoc paramesenteroides</name>
    <dbReference type="NCBI Taxonomy" id="1249"/>
    <lineage>
        <taxon>Bacteria</taxon>
        <taxon>Bacillati</taxon>
        <taxon>Bacillota</taxon>
        <taxon>Bacilli</taxon>
        <taxon>Lactobacillales</taxon>
        <taxon>Lactobacillaceae</taxon>
        <taxon>Weissella</taxon>
    </lineage>
</organism>
<gene>
    <name evidence="2" type="ORF">G9403_09980</name>
</gene>
<dbReference type="InterPro" id="IPR010056">
    <property type="entry name" value="Phage_rep_org__N"/>
</dbReference>
<feature type="domain" description="Phage replisome organiser N-terminal" evidence="1">
    <location>
        <begin position="10"/>
        <end position="125"/>
    </location>
</feature>
<evidence type="ECO:0000313" key="3">
    <source>
        <dbReference type="Proteomes" id="UP001215461"/>
    </source>
</evidence>
<accession>A0ABD4XLD3</accession>
<sequence length="294" mass="33870">MKTTSKKFFWIKLKQDFFNDPYIKLLRRMAGGDTYTIIYLEMLVKSANADGMLYFQGAGQDIAEELALTLDENVEDVRALLAYLEAKKLITHPEIKEDVFLVASADLTGSETDSAIRVRKFRERQALHSNGRALQSNTYVTNGNDKLEIEKEIEIDTNVQKEVQPKVEHASSLENDFDKLWKLYPRKQGKKVAFNAYKRAIKKGTTNKEIQTGIVNYKKELAYQERPKDKIKLGSTWFNGNCWEDDYETGNVEQSNDYKTNEIARLENELQDDKLDPIERNFMSKKLAELKGSA</sequence>
<name>A0ABD4XLD3_WEIPA</name>
<dbReference type="Pfam" id="PF09681">
    <property type="entry name" value="Phage_rep_org_N"/>
    <property type="match status" value="1"/>
</dbReference>
<evidence type="ECO:0000259" key="1">
    <source>
        <dbReference type="Pfam" id="PF09681"/>
    </source>
</evidence>
<dbReference type="EMBL" id="JAANXN010000016">
    <property type="protein sequence ID" value="MDF8371948.1"/>
    <property type="molecule type" value="Genomic_DNA"/>
</dbReference>
<proteinExistence type="predicted"/>
<dbReference type="RefSeq" id="WP_277362567.1">
    <property type="nucleotide sequence ID" value="NZ_JAANXN010000016.1"/>
</dbReference>
<evidence type="ECO:0000313" key="2">
    <source>
        <dbReference type="EMBL" id="MDF8371948.1"/>
    </source>
</evidence>
<reference evidence="2 3" key="1">
    <citation type="submission" date="2020-03" db="EMBL/GenBank/DDBJ databases">
        <title>Comparative genomics of Weissella paramesenteroides.</title>
        <authorList>
            <person name="Kant R."/>
            <person name="Takala T."/>
            <person name="Saris P."/>
        </authorList>
    </citation>
    <scope>NUCLEOTIDE SEQUENCE [LARGE SCALE GENOMIC DNA]</scope>
    <source>
        <strain evidence="2 3">SJ27-4</strain>
    </source>
</reference>
<comment type="caution">
    <text evidence="2">The sequence shown here is derived from an EMBL/GenBank/DDBJ whole genome shotgun (WGS) entry which is preliminary data.</text>
</comment>